<evidence type="ECO:0008006" key="14">
    <source>
        <dbReference type="Google" id="ProtNLM"/>
    </source>
</evidence>
<name>A0A3B3RLZ2_9TELE</name>
<feature type="repeat" description="Solcar" evidence="10">
    <location>
        <begin position="124"/>
        <end position="209"/>
    </location>
</feature>
<dbReference type="InterPro" id="IPR018108">
    <property type="entry name" value="MCP_transmembrane"/>
</dbReference>
<evidence type="ECO:0000256" key="10">
    <source>
        <dbReference type="PROSITE-ProRule" id="PRU00282"/>
    </source>
</evidence>
<keyword evidence="7" id="KW-1133">Transmembrane helix</keyword>
<dbReference type="Pfam" id="PF00153">
    <property type="entry name" value="Mito_carr"/>
    <property type="match status" value="3"/>
</dbReference>
<dbReference type="Gene3D" id="1.50.40.10">
    <property type="entry name" value="Mitochondrial carrier domain"/>
    <property type="match status" value="1"/>
</dbReference>
<reference evidence="12" key="2">
    <citation type="submission" date="2025-09" db="UniProtKB">
        <authorList>
            <consortium name="Ensembl"/>
        </authorList>
    </citation>
    <scope>IDENTIFICATION</scope>
</reference>
<protein>
    <recommendedName>
        <fullName evidence="14">Solute carrier family 25 member 51b</fullName>
    </recommendedName>
</protein>
<evidence type="ECO:0000256" key="11">
    <source>
        <dbReference type="RuleBase" id="RU000488"/>
    </source>
</evidence>
<evidence type="ECO:0000256" key="8">
    <source>
        <dbReference type="ARBA" id="ARBA00023128"/>
    </source>
</evidence>
<evidence type="ECO:0000313" key="12">
    <source>
        <dbReference type="Ensembl" id="ENSPKIP00000019308.1"/>
    </source>
</evidence>
<proteinExistence type="inferred from homology"/>
<comment type="subcellular location">
    <subcellularLocation>
        <location evidence="1">Mitochondrion inner membrane</location>
        <topology evidence="1">Multi-pass membrane protein</topology>
    </subcellularLocation>
</comment>
<dbReference type="PANTHER" id="PTHR46131">
    <property type="entry name" value="SD08549P"/>
    <property type="match status" value="1"/>
</dbReference>
<keyword evidence="9 10" id="KW-0472">Membrane</keyword>
<keyword evidence="3 11" id="KW-0813">Transport</keyword>
<dbReference type="Proteomes" id="UP000261540">
    <property type="component" value="Unplaced"/>
</dbReference>
<evidence type="ECO:0000256" key="4">
    <source>
        <dbReference type="ARBA" id="ARBA00022692"/>
    </source>
</evidence>
<dbReference type="Ensembl" id="ENSPKIT00000036154.1">
    <property type="protein sequence ID" value="ENSPKIP00000019308.1"/>
    <property type="gene ID" value="ENSPKIG00000004528.1"/>
</dbReference>
<dbReference type="AlphaFoldDB" id="A0A3B3RLZ2"/>
<feature type="repeat" description="Solcar" evidence="10">
    <location>
        <begin position="9"/>
        <end position="116"/>
    </location>
</feature>
<dbReference type="InterPro" id="IPR052465">
    <property type="entry name" value="Mito_NAD+_Carrier"/>
</dbReference>
<dbReference type="GO" id="GO:0005743">
    <property type="term" value="C:mitochondrial inner membrane"/>
    <property type="evidence" value="ECO:0007669"/>
    <property type="project" value="UniProtKB-SubCell"/>
</dbReference>
<evidence type="ECO:0000256" key="1">
    <source>
        <dbReference type="ARBA" id="ARBA00004448"/>
    </source>
</evidence>
<keyword evidence="5" id="KW-0677">Repeat</keyword>
<evidence type="ECO:0000256" key="5">
    <source>
        <dbReference type="ARBA" id="ARBA00022737"/>
    </source>
</evidence>
<evidence type="ECO:0000256" key="2">
    <source>
        <dbReference type="ARBA" id="ARBA00006375"/>
    </source>
</evidence>
<evidence type="ECO:0000256" key="7">
    <source>
        <dbReference type="ARBA" id="ARBA00022989"/>
    </source>
</evidence>
<dbReference type="GO" id="GO:0051724">
    <property type="term" value="F:NAD transmembrane transporter activity"/>
    <property type="evidence" value="ECO:0007669"/>
    <property type="project" value="TreeGrafter"/>
</dbReference>
<evidence type="ECO:0000256" key="9">
    <source>
        <dbReference type="ARBA" id="ARBA00023136"/>
    </source>
</evidence>
<evidence type="ECO:0000256" key="3">
    <source>
        <dbReference type="ARBA" id="ARBA00022448"/>
    </source>
</evidence>
<dbReference type="SUPFAM" id="SSF103506">
    <property type="entry name" value="Mitochondrial carrier"/>
    <property type="match status" value="1"/>
</dbReference>
<dbReference type="GO" id="GO:1990549">
    <property type="term" value="P:mitochondrial NAD transmembrane transport"/>
    <property type="evidence" value="ECO:0007669"/>
    <property type="project" value="TreeGrafter"/>
</dbReference>
<evidence type="ECO:0000313" key="13">
    <source>
        <dbReference type="Proteomes" id="UP000261540"/>
    </source>
</evidence>
<organism evidence="12 13">
    <name type="scientific">Paramormyrops kingsleyae</name>
    <dbReference type="NCBI Taxonomy" id="1676925"/>
    <lineage>
        <taxon>Eukaryota</taxon>
        <taxon>Metazoa</taxon>
        <taxon>Chordata</taxon>
        <taxon>Craniata</taxon>
        <taxon>Vertebrata</taxon>
        <taxon>Euteleostomi</taxon>
        <taxon>Actinopterygii</taxon>
        <taxon>Neopterygii</taxon>
        <taxon>Teleostei</taxon>
        <taxon>Osteoglossocephala</taxon>
        <taxon>Osteoglossomorpha</taxon>
        <taxon>Osteoglossiformes</taxon>
        <taxon>Mormyridae</taxon>
        <taxon>Paramormyrops</taxon>
    </lineage>
</organism>
<dbReference type="InterPro" id="IPR023395">
    <property type="entry name" value="MCP_dom_sf"/>
</dbReference>
<sequence length="278" mass="31372">NQTLMHYRASRQATTGASQASLILGREMELPLDRLKAQGSAMPAVSRTRAQAKASILQHQGQMKRHFDQKHRAMDAIRQLQRDGMRTLYRGLLPPLLEKTTSAAIMFGFYEDMSRWLPQPAGSPGLLTNSMAAVLAGTAEATMTPFNRVQTLLQDQRNHSRFNNTFHTFRTLVRDYGVRELYRRMGPILLQNGPYNVLFFGLRGPMKRSLPVAETHVGHLVNDFICGGILGASLNFLFYPLKVLKARKQTQVGGKFQSSWQVLRTIWSEQGGKLSHLY</sequence>
<keyword evidence="13" id="KW-1185">Reference proteome</keyword>
<dbReference type="PROSITE" id="PS50920">
    <property type="entry name" value="SOLCAR"/>
    <property type="match status" value="2"/>
</dbReference>
<reference evidence="12" key="1">
    <citation type="submission" date="2025-08" db="UniProtKB">
        <authorList>
            <consortium name="Ensembl"/>
        </authorList>
    </citation>
    <scope>IDENTIFICATION</scope>
</reference>
<keyword evidence="8" id="KW-0496">Mitochondrion</keyword>
<keyword evidence="6" id="KW-0999">Mitochondrion inner membrane</keyword>
<keyword evidence="4 10" id="KW-0812">Transmembrane</keyword>
<dbReference type="PANTHER" id="PTHR46131:SF2">
    <property type="entry name" value="MITOCHONDRIAL NICOTINAMIDE ADENINE DINUCLEOTIDE TRANSPORTER SLC25A51-RELATED"/>
    <property type="match status" value="1"/>
</dbReference>
<dbReference type="GeneTree" id="ENSGT00940000164838"/>
<evidence type="ECO:0000256" key="6">
    <source>
        <dbReference type="ARBA" id="ARBA00022792"/>
    </source>
</evidence>
<accession>A0A3B3RLZ2</accession>
<comment type="similarity">
    <text evidence="2 11">Belongs to the mitochondrial carrier (TC 2.A.29) family.</text>
</comment>